<dbReference type="FunFam" id="2.60.120.380:FF:000013">
    <property type="entry name" value="Alkaline serine protease"/>
    <property type="match status" value="1"/>
</dbReference>
<evidence type="ECO:0000256" key="2">
    <source>
        <dbReference type="ARBA" id="ARBA00022670"/>
    </source>
</evidence>
<dbReference type="AlphaFoldDB" id="A0A545TIV9"/>
<dbReference type="Proteomes" id="UP000317839">
    <property type="component" value="Unassembled WGS sequence"/>
</dbReference>
<evidence type="ECO:0000256" key="9">
    <source>
        <dbReference type="SAM" id="MobiDB-lite"/>
    </source>
</evidence>
<keyword evidence="3 7" id="KW-0378">Hydrolase</keyword>
<keyword evidence="10" id="KW-0732">Signal</keyword>
<dbReference type="PRINTS" id="PR00723">
    <property type="entry name" value="SUBTILISIN"/>
</dbReference>
<evidence type="ECO:0000259" key="13">
    <source>
        <dbReference type="Pfam" id="PF05922"/>
    </source>
</evidence>
<dbReference type="InterPro" id="IPR022398">
    <property type="entry name" value="Peptidase_S8_His-AS"/>
</dbReference>
<feature type="region of interest" description="Disordered" evidence="9">
    <location>
        <begin position="389"/>
        <end position="415"/>
    </location>
</feature>
<dbReference type="InterPro" id="IPR023828">
    <property type="entry name" value="Peptidase_S8_Ser-AS"/>
</dbReference>
<gene>
    <name evidence="14" type="ORF">FLL45_04215</name>
</gene>
<feature type="domain" description="Inhibitor I9" evidence="13">
    <location>
        <begin position="39"/>
        <end position="111"/>
    </location>
</feature>
<dbReference type="PROSITE" id="PS51892">
    <property type="entry name" value="SUBTILASE"/>
    <property type="match status" value="1"/>
</dbReference>
<dbReference type="SUPFAM" id="SSF89260">
    <property type="entry name" value="Collagen-binding domain"/>
    <property type="match status" value="1"/>
</dbReference>
<dbReference type="PANTHER" id="PTHR43806:SF11">
    <property type="entry name" value="CEREVISIN-RELATED"/>
    <property type="match status" value="1"/>
</dbReference>
<dbReference type="PROSITE" id="PS00137">
    <property type="entry name" value="SUBTILASE_HIS"/>
    <property type="match status" value="1"/>
</dbReference>
<dbReference type="CDD" id="cd04077">
    <property type="entry name" value="Peptidases_S8_PCSK9_ProteinaseK_like"/>
    <property type="match status" value="1"/>
</dbReference>
<dbReference type="InterPro" id="IPR023827">
    <property type="entry name" value="Peptidase_S8_Asp-AS"/>
</dbReference>
<evidence type="ECO:0000259" key="12">
    <source>
        <dbReference type="Pfam" id="PF04151"/>
    </source>
</evidence>
<feature type="domain" description="Peptidase S8/S53" evidence="11">
    <location>
        <begin position="145"/>
        <end position="374"/>
    </location>
</feature>
<feature type="active site" description="Charge relay system" evidence="6 7">
    <location>
        <position position="338"/>
    </location>
</feature>
<dbReference type="InterPro" id="IPR010259">
    <property type="entry name" value="S8pro/Inhibitor_I9"/>
</dbReference>
<dbReference type="InterPro" id="IPR015500">
    <property type="entry name" value="Peptidase_S8_subtilisin-rel"/>
</dbReference>
<dbReference type="InterPro" id="IPR036852">
    <property type="entry name" value="Peptidase_S8/S53_dom_sf"/>
</dbReference>
<dbReference type="Pfam" id="PF00082">
    <property type="entry name" value="Peptidase_S8"/>
    <property type="match status" value="1"/>
</dbReference>
<dbReference type="FunFam" id="3.40.50.200:FF:000014">
    <property type="entry name" value="Proteinase K"/>
    <property type="match status" value="1"/>
</dbReference>
<proteinExistence type="inferred from homology"/>
<dbReference type="Gene3D" id="3.40.50.200">
    <property type="entry name" value="Peptidase S8/S53 domain"/>
    <property type="match status" value="1"/>
</dbReference>
<comment type="caution">
    <text evidence="14">The sequence shown here is derived from an EMBL/GenBank/DDBJ whole genome shotgun (WGS) entry which is preliminary data.</text>
</comment>
<keyword evidence="2 7" id="KW-0645">Protease</keyword>
<keyword evidence="15" id="KW-1185">Reference proteome</keyword>
<feature type="domain" description="Peptidase C-terminal archaeal/bacterial" evidence="12">
    <location>
        <begin position="535"/>
        <end position="601"/>
    </location>
</feature>
<dbReference type="Pfam" id="PF05922">
    <property type="entry name" value="Inhibitor_I9"/>
    <property type="match status" value="1"/>
</dbReference>
<dbReference type="PROSITE" id="PS00138">
    <property type="entry name" value="SUBTILASE_SER"/>
    <property type="match status" value="1"/>
</dbReference>
<evidence type="ECO:0000256" key="7">
    <source>
        <dbReference type="PROSITE-ProRule" id="PRU01240"/>
    </source>
</evidence>
<dbReference type="InterPro" id="IPR007280">
    <property type="entry name" value="Peptidase_C_arc/bac"/>
</dbReference>
<dbReference type="InterPro" id="IPR000209">
    <property type="entry name" value="Peptidase_S8/S53_dom"/>
</dbReference>
<evidence type="ECO:0000313" key="14">
    <source>
        <dbReference type="EMBL" id="TQV77160.1"/>
    </source>
</evidence>
<evidence type="ECO:0000256" key="10">
    <source>
        <dbReference type="SAM" id="SignalP"/>
    </source>
</evidence>
<evidence type="ECO:0000256" key="1">
    <source>
        <dbReference type="ARBA" id="ARBA00011073"/>
    </source>
</evidence>
<dbReference type="GO" id="GO:0006508">
    <property type="term" value="P:proteolysis"/>
    <property type="evidence" value="ECO:0007669"/>
    <property type="project" value="UniProtKB-KW"/>
</dbReference>
<dbReference type="Gene3D" id="3.30.70.80">
    <property type="entry name" value="Peptidase S8 propeptide/proteinase inhibitor I9"/>
    <property type="match status" value="1"/>
</dbReference>
<dbReference type="InterPro" id="IPR034193">
    <property type="entry name" value="PCSK9_ProteinaseK-like"/>
</dbReference>
<evidence type="ECO:0000256" key="6">
    <source>
        <dbReference type="PIRSR" id="PIRSR615500-1"/>
    </source>
</evidence>
<dbReference type="PROSITE" id="PS00136">
    <property type="entry name" value="SUBTILASE_ASP"/>
    <property type="match status" value="1"/>
</dbReference>
<evidence type="ECO:0000313" key="15">
    <source>
        <dbReference type="Proteomes" id="UP000317839"/>
    </source>
</evidence>
<dbReference type="PANTHER" id="PTHR43806">
    <property type="entry name" value="PEPTIDASE S8"/>
    <property type="match status" value="1"/>
</dbReference>
<comment type="similarity">
    <text evidence="1 7 8">Belongs to the peptidase S8 family.</text>
</comment>
<feature type="active site" description="Charge relay system" evidence="6 7">
    <location>
        <position position="153"/>
    </location>
</feature>
<evidence type="ECO:0000256" key="8">
    <source>
        <dbReference type="RuleBase" id="RU003355"/>
    </source>
</evidence>
<sequence length="617" mass="63843">MKFFKRIITLSAVLLTPQMAFAVEKFDTQVTGLEVPGEYIVQLHPVSALGAQVNAHSTAQSLARSYGATSSDVFKVYQTAIKGFAVKMSEKQAQKMASHPSVKLVEPNRYVFANATQNNATWGLDRIDQRDLPRDTTYTYNTDASNVHVYIIDTGVRTSHNEFSGRMGNGIDTVDNDNDPNDCNGHGTHVAGTVAGTVYGVAKGATVHGVRVLSCSGSGTNAGVIDGVEWVTNNHISPAVANMSLGGGASSALDNAVNASINAGVTYAVAAGNDNANACNYSPARVSNAITVGSTTSSDSRSSFSNFGSCVDVFAPGSSITAAWYTSNSATNTISGTSMASPHVAGVAALYLAANPSASPAQVKNAIESTASTGKISSVGSGSPNLLLYSLFDSTPPPPPPPPGGDSLENGVPVTGLAASQGNDIVYTMEVPSGATDITFTISGGSGDADLYTRFGSAPTDSTYDCRPYRNGNNETCTGTQSGGTYYVRVKAYSTFSGVTLTGSYTAPGGGGGGGLEPINETISNISVARRAWQRYTLDLAAGYSNLTVSISGGSGDADLYVNFGSQSSTSNYDCRPYRNGNNETCSFNNPQAGTWHIDIRGYSAASGVTLNVTATP</sequence>
<feature type="domain" description="Peptidase C-terminal archaeal/bacterial" evidence="12">
    <location>
        <begin position="426"/>
        <end position="491"/>
    </location>
</feature>
<evidence type="ECO:0000259" key="11">
    <source>
        <dbReference type="Pfam" id="PF00082"/>
    </source>
</evidence>
<dbReference type="InterPro" id="IPR050131">
    <property type="entry name" value="Peptidase_S8_subtilisin-like"/>
</dbReference>
<dbReference type="Pfam" id="PF04151">
    <property type="entry name" value="PPC"/>
    <property type="match status" value="2"/>
</dbReference>
<feature type="compositionally biased region" description="Pro residues" evidence="9">
    <location>
        <begin position="395"/>
        <end position="404"/>
    </location>
</feature>
<dbReference type="Gene3D" id="2.60.120.380">
    <property type="match status" value="2"/>
</dbReference>
<organism evidence="14 15">
    <name type="scientific">Aliikangiella marina</name>
    <dbReference type="NCBI Taxonomy" id="1712262"/>
    <lineage>
        <taxon>Bacteria</taxon>
        <taxon>Pseudomonadati</taxon>
        <taxon>Pseudomonadota</taxon>
        <taxon>Gammaproteobacteria</taxon>
        <taxon>Oceanospirillales</taxon>
        <taxon>Pleioneaceae</taxon>
        <taxon>Aliikangiella</taxon>
    </lineage>
</organism>
<dbReference type="OrthoDB" id="9790784at2"/>
<protein>
    <submittedName>
        <fullName evidence="14">S8 family peptidase</fullName>
    </submittedName>
</protein>
<dbReference type="RefSeq" id="WP_142888520.1">
    <property type="nucleotide sequence ID" value="NZ_VIKR01000001.1"/>
</dbReference>
<reference evidence="14 15" key="1">
    <citation type="submission" date="2019-06" db="EMBL/GenBank/DDBJ databases">
        <title>Draft genome of Aliikangiella marina GYP-15.</title>
        <authorList>
            <person name="Wang G."/>
        </authorList>
    </citation>
    <scope>NUCLEOTIDE SEQUENCE [LARGE SCALE GENOMIC DNA]</scope>
    <source>
        <strain evidence="14 15">GYP-15</strain>
    </source>
</reference>
<evidence type="ECO:0000256" key="5">
    <source>
        <dbReference type="ARBA" id="ARBA00023145"/>
    </source>
</evidence>
<evidence type="ECO:0000256" key="4">
    <source>
        <dbReference type="ARBA" id="ARBA00022825"/>
    </source>
</evidence>
<dbReference type="GO" id="GO:0005615">
    <property type="term" value="C:extracellular space"/>
    <property type="evidence" value="ECO:0007669"/>
    <property type="project" value="TreeGrafter"/>
</dbReference>
<dbReference type="GO" id="GO:0004252">
    <property type="term" value="F:serine-type endopeptidase activity"/>
    <property type="evidence" value="ECO:0007669"/>
    <property type="project" value="UniProtKB-UniRule"/>
</dbReference>
<dbReference type="SUPFAM" id="SSF52743">
    <property type="entry name" value="Subtilisin-like"/>
    <property type="match status" value="1"/>
</dbReference>
<name>A0A545TIV9_9GAMM</name>
<dbReference type="EMBL" id="VIKR01000001">
    <property type="protein sequence ID" value="TQV77160.1"/>
    <property type="molecule type" value="Genomic_DNA"/>
</dbReference>
<evidence type="ECO:0000256" key="3">
    <source>
        <dbReference type="ARBA" id="ARBA00022801"/>
    </source>
</evidence>
<accession>A0A545TIV9</accession>
<keyword evidence="4 7" id="KW-0720">Serine protease</keyword>
<keyword evidence="5" id="KW-0865">Zymogen</keyword>
<feature type="chain" id="PRO_5021726285" evidence="10">
    <location>
        <begin position="23"/>
        <end position="617"/>
    </location>
</feature>
<dbReference type="InterPro" id="IPR037045">
    <property type="entry name" value="S8pro/Inhibitor_I9_sf"/>
</dbReference>
<feature type="signal peptide" evidence="10">
    <location>
        <begin position="1"/>
        <end position="22"/>
    </location>
</feature>
<feature type="active site" description="Charge relay system" evidence="6 7">
    <location>
        <position position="186"/>
    </location>
</feature>